<organism evidence="2 3">
    <name type="scientific">Trichuris trichiura</name>
    <name type="common">Whipworm</name>
    <name type="synonym">Trichocephalus trichiurus</name>
    <dbReference type="NCBI Taxonomy" id="36087"/>
    <lineage>
        <taxon>Eukaryota</taxon>
        <taxon>Metazoa</taxon>
        <taxon>Ecdysozoa</taxon>
        <taxon>Nematoda</taxon>
        <taxon>Enoplea</taxon>
        <taxon>Dorylaimia</taxon>
        <taxon>Trichinellida</taxon>
        <taxon>Trichuridae</taxon>
        <taxon>Trichuris</taxon>
    </lineage>
</organism>
<evidence type="ECO:0000313" key="2">
    <source>
        <dbReference type="EMBL" id="CDW60932.1"/>
    </source>
</evidence>
<evidence type="ECO:0000256" key="1">
    <source>
        <dbReference type="SAM" id="MobiDB-lite"/>
    </source>
</evidence>
<feature type="region of interest" description="Disordered" evidence="1">
    <location>
        <begin position="71"/>
        <end position="94"/>
    </location>
</feature>
<dbReference type="AlphaFoldDB" id="A0A077ZKN8"/>
<evidence type="ECO:0000313" key="3">
    <source>
        <dbReference type="Proteomes" id="UP000030665"/>
    </source>
</evidence>
<feature type="region of interest" description="Disordered" evidence="1">
    <location>
        <begin position="1"/>
        <end position="27"/>
    </location>
</feature>
<proteinExistence type="predicted"/>
<reference evidence="2" key="1">
    <citation type="submission" date="2014-01" db="EMBL/GenBank/DDBJ databases">
        <authorList>
            <person name="Aslett M."/>
        </authorList>
    </citation>
    <scope>NUCLEOTIDE SEQUENCE</scope>
</reference>
<protein>
    <submittedName>
        <fullName evidence="2">Uncharacterized protein</fullName>
    </submittedName>
</protein>
<name>A0A077ZKN8_TRITR</name>
<accession>A0A077ZKN8</accession>
<dbReference type="OrthoDB" id="10383084at2759"/>
<dbReference type="EMBL" id="HG807566">
    <property type="protein sequence ID" value="CDW60932.1"/>
    <property type="molecule type" value="Genomic_DNA"/>
</dbReference>
<gene>
    <name evidence="2" type="ORF">TTRE_0000933701</name>
</gene>
<reference evidence="2" key="2">
    <citation type="submission" date="2014-03" db="EMBL/GenBank/DDBJ databases">
        <title>The whipworm genome and dual-species transcriptomics of an intimate host-pathogen interaction.</title>
        <authorList>
            <person name="Foth B.J."/>
            <person name="Tsai I.J."/>
            <person name="Reid A.J."/>
            <person name="Bancroft A.J."/>
            <person name="Nichol S."/>
            <person name="Tracey A."/>
            <person name="Holroyd N."/>
            <person name="Cotton J.A."/>
            <person name="Stanley E.J."/>
            <person name="Zarowiecki M."/>
            <person name="Liu J.Z."/>
            <person name="Huckvale T."/>
            <person name="Cooper P.J."/>
            <person name="Grencis R.K."/>
            <person name="Berriman M."/>
        </authorList>
    </citation>
    <scope>NUCLEOTIDE SEQUENCE [LARGE SCALE GENOMIC DNA]</scope>
</reference>
<dbReference type="Proteomes" id="UP000030665">
    <property type="component" value="Unassembled WGS sequence"/>
</dbReference>
<sequence>MRQRPPPTTVRQHQRDYGGYEEEAPSEVPRRRGRVDFSWLPFRRDIENCMRGNVDFGGGLAAQAGNVERARVSHGDRQTHVARKASVQRCADEG</sequence>
<keyword evidence="3" id="KW-1185">Reference proteome</keyword>